<evidence type="ECO:0000313" key="1">
    <source>
        <dbReference type="EMBL" id="CAI9726606.1"/>
    </source>
</evidence>
<evidence type="ECO:0000313" key="2">
    <source>
        <dbReference type="Proteomes" id="UP001162480"/>
    </source>
</evidence>
<name>A0AA36F5K6_OCTVU</name>
<accession>A0AA36F5K6</accession>
<reference evidence="1" key="1">
    <citation type="submission" date="2023-08" db="EMBL/GenBank/DDBJ databases">
        <authorList>
            <person name="Alioto T."/>
            <person name="Alioto T."/>
            <person name="Gomez Garrido J."/>
        </authorList>
    </citation>
    <scope>NUCLEOTIDE SEQUENCE</scope>
</reference>
<sequence>MLGMSANEEDLDFYFSSFSDDVCSGVGAGSDGIGDGRLGICICQRKVQSIHSFSRSLHKSTRHANFENVLTT</sequence>
<dbReference type="Proteomes" id="UP001162480">
    <property type="component" value="Chromosome 8"/>
</dbReference>
<dbReference type="EMBL" id="OX597821">
    <property type="protein sequence ID" value="CAI9726606.1"/>
    <property type="molecule type" value="Genomic_DNA"/>
</dbReference>
<keyword evidence="2" id="KW-1185">Reference proteome</keyword>
<protein>
    <submittedName>
        <fullName evidence="1">Uncharacterized protein</fullName>
    </submittedName>
</protein>
<gene>
    <name evidence="1" type="ORF">OCTVUL_1B016522</name>
</gene>
<dbReference type="AlphaFoldDB" id="A0AA36F5K6"/>
<organism evidence="1 2">
    <name type="scientific">Octopus vulgaris</name>
    <name type="common">Common octopus</name>
    <dbReference type="NCBI Taxonomy" id="6645"/>
    <lineage>
        <taxon>Eukaryota</taxon>
        <taxon>Metazoa</taxon>
        <taxon>Spiralia</taxon>
        <taxon>Lophotrochozoa</taxon>
        <taxon>Mollusca</taxon>
        <taxon>Cephalopoda</taxon>
        <taxon>Coleoidea</taxon>
        <taxon>Octopodiformes</taxon>
        <taxon>Octopoda</taxon>
        <taxon>Incirrata</taxon>
        <taxon>Octopodidae</taxon>
        <taxon>Octopus</taxon>
    </lineage>
</organism>
<proteinExistence type="predicted"/>